<dbReference type="AlphaFoldDB" id="A0A1F5YNN0"/>
<comment type="caution">
    <text evidence="2">The sequence shown here is derived from an EMBL/GenBank/DDBJ whole genome shotgun (WGS) entry which is preliminary data.</text>
</comment>
<name>A0A1F5YNN0_9BACT</name>
<dbReference type="EMBL" id="MFJD01000015">
    <property type="protein sequence ID" value="OGG01492.1"/>
    <property type="molecule type" value="Genomic_DNA"/>
</dbReference>
<evidence type="ECO:0000313" key="3">
    <source>
        <dbReference type="Proteomes" id="UP000178448"/>
    </source>
</evidence>
<feature type="transmembrane region" description="Helical" evidence="1">
    <location>
        <begin position="12"/>
        <end position="31"/>
    </location>
</feature>
<accession>A0A1F5YNN0</accession>
<gene>
    <name evidence="2" type="ORF">A2Z33_00410</name>
</gene>
<dbReference type="Proteomes" id="UP000178448">
    <property type="component" value="Unassembled WGS sequence"/>
</dbReference>
<keyword evidence="1" id="KW-0812">Transmembrane</keyword>
<sequence length="83" mass="9864">MEIYKIYKKIVGWPIILVSCLIINITIYLTWTFTDQILWVIRGVIVGIDVLIILFVLMNEKTRRKNQAQKRAVAFRELRKKIT</sequence>
<proteinExistence type="predicted"/>
<keyword evidence="1" id="KW-0472">Membrane</keyword>
<feature type="transmembrane region" description="Helical" evidence="1">
    <location>
        <begin position="37"/>
        <end position="57"/>
    </location>
</feature>
<dbReference type="PROSITE" id="PS51257">
    <property type="entry name" value="PROKAR_LIPOPROTEIN"/>
    <property type="match status" value="1"/>
</dbReference>
<protein>
    <submittedName>
        <fullName evidence="2">Uncharacterized protein</fullName>
    </submittedName>
</protein>
<evidence type="ECO:0000256" key="1">
    <source>
        <dbReference type="SAM" id="Phobius"/>
    </source>
</evidence>
<evidence type="ECO:0000313" key="2">
    <source>
        <dbReference type="EMBL" id="OGG01492.1"/>
    </source>
</evidence>
<reference evidence="2 3" key="1">
    <citation type="journal article" date="2016" name="Nat. Commun.">
        <title>Thousands of microbial genomes shed light on interconnected biogeochemical processes in an aquifer system.</title>
        <authorList>
            <person name="Anantharaman K."/>
            <person name="Brown C.T."/>
            <person name="Hug L.A."/>
            <person name="Sharon I."/>
            <person name="Castelle C.J."/>
            <person name="Probst A.J."/>
            <person name="Thomas B.C."/>
            <person name="Singh A."/>
            <person name="Wilkins M.J."/>
            <person name="Karaoz U."/>
            <person name="Brodie E.L."/>
            <person name="Williams K.H."/>
            <person name="Hubbard S.S."/>
            <person name="Banfield J.F."/>
        </authorList>
    </citation>
    <scope>NUCLEOTIDE SEQUENCE [LARGE SCALE GENOMIC DNA]</scope>
</reference>
<organism evidence="2 3">
    <name type="scientific">Candidatus Gottesmanbacteria bacterium RBG_16_52_11</name>
    <dbReference type="NCBI Taxonomy" id="1798374"/>
    <lineage>
        <taxon>Bacteria</taxon>
        <taxon>Candidatus Gottesmaniibacteriota</taxon>
    </lineage>
</organism>
<keyword evidence="1" id="KW-1133">Transmembrane helix</keyword>